<keyword evidence="4" id="KW-0378">Hydrolase</keyword>
<proteinExistence type="predicted"/>
<feature type="active site" description="Charge relay system" evidence="1">
    <location>
        <position position="273"/>
    </location>
</feature>
<dbReference type="RefSeq" id="WP_156738668.1">
    <property type="nucleotide sequence ID" value="NZ_CACRYJ010000004.1"/>
</dbReference>
<dbReference type="GO" id="GO:0005976">
    <property type="term" value="P:polysaccharide metabolic process"/>
    <property type="evidence" value="ECO:0007669"/>
    <property type="project" value="TreeGrafter"/>
</dbReference>
<evidence type="ECO:0000256" key="2">
    <source>
        <dbReference type="PIRSR" id="PIRSR639069-2"/>
    </source>
</evidence>
<sequence length="321" mass="34768">MLVDMPLDRLRAYRPDRDEPSDFDAFWDATLTQARAAATEPAFARLDSELVTVDVFDVTFSGYAGQPVKGWLLIPRHLDGPLPCVIDHIGYNGGRSLPHDWLAWSAAGYANLVMDVRGQGSKSGLVGATADPDPVGAPQVGGFLTRGITDPATYYYRRLYTDAVRAVDVTRAHPGIDPQRVFVAGGSQGGGVALAVAGLEPGLAGVMINVPFLCHIRRATEITDASPYSEITSYLQTHRADVEQVFHTLSYFDGVNLAARASAPALFSVGLMDATSPPSTVFAAYNHYGAQDKEMVVWAYSGHEGGQAQQRAEMYRFARER</sequence>
<keyword evidence="5" id="KW-1185">Reference proteome</keyword>
<dbReference type="PANTHER" id="PTHR40111">
    <property type="entry name" value="CEPHALOSPORIN-C DEACETYLASE"/>
    <property type="match status" value="1"/>
</dbReference>
<protein>
    <submittedName>
        <fullName evidence="4">Cephalosporin-C deacetylase</fullName>
        <ecNumber evidence="4">3.1.1.41</ecNumber>
    </submittedName>
</protein>
<name>A0A7M4DD81_9MICO</name>
<evidence type="ECO:0000256" key="1">
    <source>
        <dbReference type="PIRSR" id="PIRSR639069-1"/>
    </source>
</evidence>
<feature type="active site" description="Nucleophile" evidence="1">
    <location>
        <position position="187"/>
    </location>
</feature>
<reference evidence="4 5" key="1">
    <citation type="submission" date="2019-11" db="EMBL/GenBank/DDBJ databases">
        <authorList>
            <person name="Criscuolo A."/>
        </authorList>
    </citation>
    <scope>NUCLEOTIDE SEQUENCE [LARGE SCALE GENOMIC DNA]</scope>
    <source>
        <strain evidence="4">CIP111667</strain>
    </source>
</reference>
<dbReference type="InterPro" id="IPR039069">
    <property type="entry name" value="CE7"/>
</dbReference>
<gene>
    <name evidence="4" type="primary">axeA_1</name>
    <name evidence="4" type="ORF">HALOF300_00070</name>
</gene>
<accession>A0A7M4DD81</accession>
<dbReference type="PANTHER" id="PTHR40111:SF1">
    <property type="entry name" value="CEPHALOSPORIN-C DEACETYLASE"/>
    <property type="match status" value="1"/>
</dbReference>
<dbReference type="InterPro" id="IPR008391">
    <property type="entry name" value="AXE1_dom"/>
</dbReference>
<dbReference type="EC" id="3.1.1.41" evidence="4"/>
<dbReference type="SUPFAM" id="SSF53474">
    <property type="entry name" value="alpha/beta-Hydrolases"/>
    <property type="match status" value="1"/>
</dbReference>
<evidence type="ECO:0000313" key="4">
    <source>
        <dbReference type="EMBL" id="VZO34800.1"/>
    </source>
</evidence>
<dbReference type="AlphaFoldDB" id="A0A7M4DD81"/>
<feature type="active site" description="Charge relay system" evidence="1">
    <location>
        <position position="303"/>
    </location>
</feature>
<evidence type="ECO:0000313" key="5">
    <source>
        <dbReference type="Proteomes" id="UP000419743"/>
    </source>
</evidence>
<dbReference type="EMBL" id="CACRYJ010000004">
    <property type="protein sequence ID" value="VZO34800.1"/>
    <property type="molecule type" value="Genomic_DNA"/>
</dbReference>
<dbReference type="Gene3D" id="3.40.50.1820">
    <property type="entry name" value="alpha/beta hydrolase"/>
    <property type="match status" value="1"/>
</dbReference>
<feature type="domain" description="Acetyl xylan esterase" evidence="3">
    <location>
        <begin position="2"/>
        <end position="319"/>
    </location>
</feature>
<dbReference type="InterPro" id="IPR029058">
    <property type="entry name" value="AB_hydrolase_fold"/>
</dbReference>
<comment type="caution">
    <text evidence="4">The sequence shown here is derived from an EMBL/GenBank/DDBJ whole genome shotgun (WGS) entry which is preliminary data.</text>
</comment>
<dbReference type="GO" id="GO:0047739">
    <property type="term" value="F:cephalosporin-C deacetylase activity"/>
    <property type="evidence" value="ECO:0007669"/>
    <property type="project" value="UniProtKB-EC"/>
</dbReference>
<evidence type="ECO:0000259" key="3">
    <source>
        <dbReference type="Pfam" id="PF05448"/>
    </source>
</evidence>
<organism evidence="4 5">
    <name type="scientific">Occultella aeris</name>
    <dbReference type="NCBI Taxonomy" id="2761496"/>
    <lineage>
        <taxon>Bacteria</taxon>
        <taxon>Bacillati</taxon>
        <taxon>Actinomycetota</taxon>
        <taxon>Actinomycetes</taxon>
        <taxon>Micrococcales</taxon>
        <taxon>Ruaniaceae</taxon>
        <taxon>Occultella</taxon>
    </lineage>
</organism>
<dbReference type="Proteomes" id="UP000419743">
    <property type="component" value="Unassembled WGS sequence"/>
</dbReference>
<feature type="binding site" evidence="2">
    <location>
        <position position="91"/>
    </location>
    <ligand>
        <name>substrate</name>
    </ligand>
</feature>
<dbReference type="Pfam" id="PF05448">
    <property type="entry name" value="AXE1"/>
    <property type="match status" value="1"/>
</dbReference>